<dbReference type="InterPro" id="IPR036514">
    <property type="entry name" value="SGNH_hydro_sf"/>
</dbReference>
<keyword evidence="1" id="KW-1133">Transmembrane helix</keyword>
<comment type="caution">
    <text evidence="2">The sequence shown here is derived from an EMBL/GenBank/DDBJ whole genome shotgun (WGS) entry which is preliminary data.</text>
</comment>
<evidence type="ECO:0000256" key="1">
    <source>
        <dbReference type="SAM" id="Phobius"/>
    </source>
</evidence>
<evidence type="ECO:0008006" key="4">
    <source>
        <dbReference type="Google" id="ProtNLM"/>
    </source>
</evidence>
<reference evidence="2 3" key="1">
    <citation type="submission" date="2020-02" db="EMBL/GenBank/DDBJ databases">
        <title>Whole-genome analyses of novel actinobacteria.</title>
        <authorList>
            <person name="Sahin N."/>
        </authorList>
    </citation>
    <scope>NUCLEOTIDE SEQUENCE [LARGE SCALE GENOMIC DNA]</scope>
    <source>
        <strain evidence="2 3">KC13</strain>
    </source>
</reference>
<dbReference type="RefSeq" id="WP_165110766.1">
    <property type="nucleotide sequence ID" value="NZ_JAALAA010000007.1"/>
</dbReference>
<evidence type="ECO:0000313" key="2">
    <source>
        <dbReference type="EMBL" id="NGN93018.1"/>
    </source>
</evidence>
<keyword evidence="1" id="KW-0472">Membrane</keyword>
<keyword evidence="3" id="KW-1185">Reference proteome</keyword>
<sequence length="291" mass="31074">MAERTVPASVRFLAGIWAAVLVIVIAMAGTWLVRSPGVNEPIEVVWPSEAELRAVGKTKVFFGHQSVGTNILDGVGRMYAGASLPAPVFADFSAVGEAEGATFIHAHLGVNGDPRSKFAAFADVMDGPAARDVDVALMKLCYADITAASDVRAVFDAYVSTMAEVEEAHPDVRFLYTTAPLTADRNWESKIKAALGHDDGMGPADNVARERYNALIREKYASTGRLVDIAAVESAGTEERSQDGNVYYVLNENLTFDRGHLNEAGSEAVAAELLTMVAANSSVARDHDDGR</sequence>
<protein>
    <recommendedName>
        <fullName evidence="4">SGNH/GDSL hydrolase family protein</fullName>
    </recommendedName>
</protein>
<keyword evidence="1" id="KW-0812">Transmembrane</keyword>
<proteinExistence type="predicted"/>
<dbReference type="Proteomes" id="UP000483261">
    <property type="component" value="Unassembled WGS sequence"/>
</dbReference>
<dbReference type="EMBL" id="JAALAA010000007">
    <property type="protein sequence ID" value="NGN93018.1"/>
    <property type="molecule type" value="Genomic_DNA"/>
</dbReference>
<dbReference type="Gene3D" id="3.40.50.1110">
    <property type="entry name" value="SGNH hydrolase"/>
    <property type="match status" value="1"/>
</dbReference>
<gene>
    <name evidence="2" type="ORF">G5C66_09755</name>
</gene>
<evidence type="ECO:0000313" key="3">
    <source>
        <dbReference type="Proteomes" id="UP000483261"/>
    </source>
</evidence>
<accession>A0A6M1R5Y5</accession>
<feature type="transmembrane region" description="Helical" evidence="1">
    <location>
        <begin position="12"/>
        <end position="33"/>
    </location>
</feature>
<dbReference type="AlphaFoldDB" id="A0A6M1R5Y5"/>
<dbReference type="SUPFAM" id="SSF52266">
    <property type="entry name" value="SGNH hydrolase"/>
    <property type="match status" value="1"/>
</dbReference>
<organism evidence="2 3">
    <name type="scientific">Nocardioides turkmenicus</name>
    <dbReference type="NCBI Taxonomy" id="2711220"/>
    <lineage>
        <taxon>Bacteria</taxon>
        <taxon>Bacillati</taxon>
        <taxon>Actinomycetota</taxon>
        <taxon>Actinomycetes</taxon>
        <taxon>Propionibacteriales</taxon>
        <taxon>Nocardioidaceae</taxon>
        <taxon>Nocardioides</taxon>
    </lineage>
</organism>
<name>A0A6M1R5Y5_9ACTN</name>